<feature type="region of interest" description="Disordered" evidence="2">
    <location>
        <begin position="62"/>
        <end position="86"/>
    </location>
</feature>
<dbReference type="Gene3D" id="1.10.150.130">
    <property type="match status" value="1"/>
</dbReference>
<dbReference type="GO" id="GO:0003677">
    <property type="term" value="F:DNA binding"/>
    <property type="evidence" value="ECO:0007669"/>
    <property type="project" value="UniProtKB-KW"/>
</dbReference>
<dbReference type="RefSeq" id="WP_132327328.1">
    <property type="nucleotide sequence ID" value="NZ_SMKR01000286.1"/>
</dbReference>
<evidence type="ECO:0000313" key="4">
    <source>
        <dbReference type="Proteomes" id="UP000295172"/>
    </source>
</evidence>
<sequence>MTAVGTTKSAARTALLTNLQNRARTNHSAELTTNHKVNHLLHLWKKRFEGLVVDRRPPWTFTAAPSRTTSAQPSANSTSAKPPPRVDTVLTTIKDHTGASTAKTCRAVISGAMKLAVRYGAANVNPAREVDPIEANPRTHPEPLPPTKSPSCTKA</sequence>
<feature type="region of interest" description="Disordered" evidence="2">
    <location>
        <begin position="126"/>
        <end position="155"/>
    </location>
</feature>
<dbReference type="AlphaFoldDB" id="A0A4R4W3D9"/>
<keyword evidence="4" id="KW-1185">Reference proteome</keyword>
<keyword evidence="1" id="KW-0238">DNA-binding</keyword>
<evidence type="ECO:0000313" key="3">
    <source>
        <dbReference type="EMBL" id="TDD13058.1"/>
    </source>
</evidence>
<accession>A0A4R4W3D9</accession>
<evidence type="ECO:0000256" key="1">
    <source>
        <dbReference type="ARBA" id="ARBA00023125"/>
    </source>
</evidence>
<reference evidence="3 4" key="1">
    <citation type="submission" date="2019-02" db="EMBL/GenBank/DDBJ databases">
        <title>Draft genome sequences of novel Actinobacteria.</title>
        <authorList>
            <person name="Sahin N."/>
            <person name="Ay H."/>
            <person name="Saygin H."/>
        </authorList>
    </citation>
    <scope>NUCLEOTIDE SEQUENCE [LARGE SCALE GENOMIC DNA]</scope>
    <source>
        <strain evidence="3 4">16K104</strain>
    </source>
</reference>
<dbReference type="SUPFAM" id="SSF56349">
    <property type="entry name" value="DNA breaking-rejoining enzymes"/>
    <property type="match status" value="1"/>
</dbReference>
<name>A0A4R4W3D9_9ACTN</name>
<dbReference type="EMBL" id="SMKR01000286">
    <property type="protein sequence ID" value="TDD13058.1"/>
    <property type="molecule type" value="Genomic_DNA"/>
</dbReference>
<feature type="compositionally biased region" description="Polar residues" evidence="2">
    <location>
        <begin position="63"/>
        <end position="80"/>
    </location>
</feature>
<organism evidence="3 4">
    <name type="scientific">Kribbella turkmenica</name>
    <dbReference type="NCBI Taxonomy" id="2530375"/>
    <lineage>
        <taxon>Bacteria</taxon>
        <taxon>Bacillati</taxon>
        <taxon>Actinomycetota</taxon>
        <taxon>Actinomycetes</taxon>
        <taxon>Propionibacteriales</taxon>
        <taxon>Kribbellaceae</taxon>
        <taxon>Kribbella</taxon>
    </lineage>
</organism>
<dbReference type="OrthoDB" id="4326943at2"/>
<dbReference type="InterPro" id="IPR011010">
    <property type="entry name" value="DNA_brk_join_enz"/>
</dbReference>
<proteinExistence type="predicted"/>
<evidence type="ECO:0000256" key="2">
    <source>
        <dbReference type="SAM" id="MobiDB-lite"/>
    </source>
</evidence>
<protein>
    <recommendedName>
        <fullName evidence="5">Integrase SAM-like N-terminal domain-containing protein</fullName>
    </recommendedName>
</protein>
<comment type="caution">
    <text evidence="3">The sequence shown here is derived from an EMBL/GenBank/DDBJ whole genome shotgun (WGS) entry which is preliminary data.</text>
</comment>
<dbReference type="Proteomes" id="UP000295172">
    <property type="component" value="Unassembled WGS sequence"/>
</dbReference>
<gene>
    <name evidence="3" type="ORF">E1218_35015</name>
</gene>
<dbReference type="InterPro" id="IPR010998">
    <property type="entry name" value="Integrase_recombinase_N"/>
</dbReference>
<evidence type="ECO:0008006" key="5">
    <source>
        <dbReference type="Google" id="ProtNLM"/>
    </source>
</evidence>